<gene>
    <name evidence="11" type="ORF">CHLRE_08g369200v5</name>
</gene>
<keyword evidence="3" id="KW-0808">Transferase</keyword>
<reference evidence="11 12" key="1">
    <citation type="journal article" date="2007" name="Science">
        <title>The Chlamydomonas genome reveals the evolution of key animal and plant functions.</title>
        <authorList>
            <person name="Merchant S.S."/>
            <person name="Prochnik S.E."/>
            <person name="Vallon O."/>
            <person name="Harris E.H."/>
            <person name="Karpowicz S.J."/>
            <person name="Witman G.B."/>
            <person name="Terry A."/>
            <person name="Salamov A."/>
            <person name="Fritz-Laylin L.K."/>
            <person name="Marechal-Drouard L."/>
            <person name="Marshall W.F."/>
            <person name="Qu L.H."/>
            <person name="Nelson D.R."/>
            <person name="Sanderfoot A.A."/>
            <person name="Spalding M.H."/>
            <person name="Kapitonov V.V."/>
            <person name="Ren Q."/>
            <person name="Ferris P."/>
            <person name="Lindquist E."/>
            <person name="Shapiro H."/>
            <person name="Lucas S.M."/>
            <person name="Grimwood J."/>
            <person name="Schmutz J."/>
            <person name="Cardol P."/>
            <person name="Cerutti H."/>
            <person name="Chanfreau G."/>
            <person name="Chen C.L."/>
            <person name="Cognat V."/>
            <person name="Croft M.T."/>
            <person name="Dent R."/>
            <person name="Dutcher S."/>
            <person name="Fernandez E."/>
            <person name="Fukuzawa H."/>
            <person name="Gonzalez-Ballester D."/>
            <person name="Gonzalez-Halphen D."/>
            <person name="Hallmann A."/>
            <person name="Hanikenne M."/>
            <person name="Hippler M."/>
            <person name="Inwood W."/>
            <person name="Jabbari K."/>
            <person name="Kalanon M."/>
            <person name="Kuras R."/>
            <person name="Lefebvre P.A."/>
            <person name="Lemaire S.D."/>
            <person name="Lobanov A.V."/>
            <person name="Lohr M."/>
            <person name="Manuell A."/>
            <person name="Meier I."/>
            <person name="Mets L."/>
            <person name="Mittag M."/>
            <person name="Mittelmeier T."/>
            <person name="Moroney J.V."/>
            <person name="Moseley J."/>
            <person name="Napoli C."/>
            <person name="Nedelcu A.M."/>
            <person name="Niyogi K."/>
            <person name="Novoselov S.V."/>
            <person name="Paulsen I.T."/>
            <person name="Pazour G."/>
            <person name="Purton S."/>
            <person name="Ral J.P."/>
            <person name="Riano-Pachon D.M."/>
            <person name="Riekhof W."/>
            <person name="Rymarquis L."/>
            <person name="Schroda M."/>
            <person name="Stern D."/>
            <person name="Umen J."/>
            <person name="Willows R."/>
            <person name="Wilson N."/>
            <person name="Zimmer S.L."/>
            <person name="Allmer J."/>
            <person name="Balk J."/>
            <person name="Bisova K."/>
            <person name="Chen C.J."/>
            <person name="Elias M."/>
            <person name="Gendler K."/>
            <person name="Hauser C."/>
            <person name="Lamb M.R."/>
            <person name="Ledford H."/>
            <person name="Long J.C."/>
            <person name="Minagawa J."/>
            <person name="Page M.D."/>
            <person name="Pan J."/>
            <person name="Pootakham W."/>
            <person name="Roje S."/>
            <person name="Rose A."/>
            <person name="Stahlberg E."/>
            <person name="Terauchi A.M."/>
            <person name="Yang P."/>
            <person name="Ball S."/>
            <person name="Bowler C."/>
            <person name="Dieckmann C.L."/>
            <person name="Gladyshev V.N."/>
            <person name="Green P."/>
            <person name="Jorgensen R."/>
            <person name="Mayfield S."/>
            <person name="Mueller-Roeber B."/>
            <person name="Rajamani S."/>
            <person name="Sayre R.T."/>
            <person name="Brokstein P."/>
            <person name="Dubchak I."/>
            <person name="Goodstein D."/>
            <person name="Hornick L."/>
            <person name="Huang Y.W."/>
            <person name="Jhaveri J."/>
            <person name="Luo Y."/>
            <person name="Martinez D."/>
            <person name="Ngau W.C."/>
            <person name="Otillar B."/>
            <person name="Poliakov A."/>
            <person name="Porter A."/>
            <person name="Szajkowski L."/>
            <person name="Werner G."/>
            <person name="Zhou K."/>
            <person name="Grigoriev I.V."/>
            <person name="Rokhsar D.S."/>
            <person name="Grossman A.R."/>
        </authorList>
    </citation>
    <scope>NUCLEOTIDE SEQUENCE [LARGE SCALE GENOMIC DNA]</scope>
    <source>
        <strain evidence="12">CC-503</strain>
    </source>
</reference>
<dbReference type="RefSeq" id="XP_042921993.1">
    <property type="nucleotide sequence ID" value="XM_043064992.1"/>
</dbReference>
<dbReference type="STRING" id="3055.A0A2K3DH52"/>
<protein>
    <recommendedName>
        <fullName evidence="1">non-specific serine/threonine protein kinase</fullName>
        <ecNumber evidence="1">2.7.11.1</ecNumber>
    </recommendedName>
</protein>
<evidence type="ECO:0000256" key="4">
    <source>
        <dbReference type="ARBA" id="ARBA00022741"/>
    </source>
</evidence>
<evidence type="ECO:0000256" key="3">
    <source>
        <dbReference type="ARBA" id="ARBA00022679"/>
    </source>
</evidence>
<dbReference type="GO" id="GO:0005524">
    <property type="term" value="F:ATP binding"/>
    <property type="evidence" value="ECO:0007669"/>
    <property type="project" value="UniProtKB-KW"/>
</dbReference>
<feature type="compositionally biased region" description="Acidic residues" evidence="9">
    <location>
        <begin position="360"/>
        <end position="369"/>
    </location>
</feature>
<sequence length="892" mass="87964">MILASCVASAILGCCTLAIIVLGSKLCNTAAKTAKRGGSSSLWQRLGLVLAAPATLQVANPPAAAQEGNAAAAPETGHMDMAKRSAPAEAAHAAGEDLSGSIDELEDLVSCVVPAATDGEDNGGDADVPAAEPATADVFGCSTRHTPPLLLLPTCLASSFPSAAASAAAALMSSGSACGGGWSSGWGGGGWGGGSSRYSCSSCDSHEAAAGDGAGGSWLGWLGGGHAAASRFATCSDGGGIWAPTLLPPSAARDASADLCWTRAAVAAHTDAAAAAGDMCKMGSTAAPAGGGGACGACGGFAASGGISGCSSCTSLCLLAGLKMEDMECHDGDGAAAAAAAAAAEEPAQQAMGGRTEQGEYMEEDDEEAGDPTLPFMPDPIHPPPPQLLQPQPPGGAQQLLDFNTLQAAEWVACLSQPGGADSSSAAAAIGSFGSRSLCGGCAASGGGEAPLCAVDLVRLHLPATAGTATASNTAAAAAATAATAAAAASSSPGQALPPATQQHPAHQVLLAARKTLLGRDVRSEALFEEEAMALQAVSGCPFVVPYLGAAVCFDRLQLFTQWAPAGGLDAELDAALARCPQDPSAPRLLLPAPRLRVIGASALRALAALHAAEPPIAHLDIRPSNLLLLPRPTPSLLQPPQQAAAGSAAGGGGSARVVLGGFGSAVRLLDSFDLDENGEICSIELDADAVLDDGSGISFDLGRPAARYVDVGARGISCSRVSGAGVAATAANAPQCSTAARNPRACGCSCCGCCGCYGCGCGAHGGCLQLPEAPCYLAPELRLWSPPATGTAAAAAAAAAGQVLVTAKADIYSVGVLLAVCAVWHGCPAAVVSRWQRGGAALPACVPRPLRHLVGLCTAADPTLRPSAEEALNHPFFAGLTEDELLWGTCM</sequence>
<keyword evidence="2" id="KW-0723">Serine/threonine-protein kinase</keyword>
<dbReference type="OrthoDB" id="550653at2759"/>
<dbReference type="PANTHER" id="PTHR43671">
    <property type="entry name" value="SERINE/THREONINE-PROTEIN KINASE NEK"/>
    <property type="match status" value="1"/>
</dbReference>
<evidence type="ECO:0000256" key="1">
    <source>
        <dbReference type="ARBA" id="ARBA00012513"/>
    </source>
</evidence>
<evidence type="ECO:0000256" key="6">
    <source>
        <dbReference type="ARBA" id="ARBA00022840"/>
    </source>
</evidence>
<feature type="region of interest" description="Disordered" evidence="9">
    <location>
        <begin position="340"/>
        <end position="369"/>
    </location>
</feature>
<evidence type="ECO:0000256" key="5">
    <source>
        <dbReference type="ARBA" id="ARBA00022777"/>
    </source>
</evidence>
<dbReference type="SUPFAM" id="SSF56112">
    <property type="entry name" value="Protein kinase-like (PK-like)"/>
    <property type="match status" value="1"/>
</dbReference>
<dbReference type="EMBL" id="CM008969">
    <property type="protein sequence ID" value="PNW79849.1"/>
    <property type="molecule type" value="Genomic_DNA"/>
</dbReference>
<dbReference type="InterPro" id="IPR011009">
    <property type="entry name" value="Kinase-like_dom_sf"/>
</dbReference>
<dbReference type="Gramene" id="PNW79849">
    <property type="protein sequence ID" value="PNW79849"/>
    <property type="gene ID" value="CHLRE_08g369200v5"/>
</dbReference>
<feature type="compositionally biased region" description="Low complexity" evidence="9">
    <location>
        <begin position="340"/>
        <end position="351"/>
    </location>
</feature>
<evidence type="ECO:0000256" key="2">
    <source>
        <dbReference type="ARBA" id="ARBA00022527"/>
    </source>
</evidence>
<dbReference type="AlphaFoldDB" id="A0A2K3DH52"/>
<keyword evidence="4" id="KW-0547">Nucleotide-binding</keyword>
<dbReference type="EC" id="2.7.11.1" evidence="1"/>
<accession>A0A2K3DH52</accession>
<dbReference type="GeneID" id="66054380"/>
<name>A0A2K3DH52_CHLRE</name>
<dbReference type="SMART" id="SM00220">
    <property type="entry name" value="S_TKc"/>
    <property type="match status" value="1"/>
</dbReference>
<evidence type="ECO:0000256" key="9">
    <source>
        <dbReference type="SAM" id="MobiDB-lite"/>
    </source>
</evidence>
<dbReference type="PANTHER" id="PTHR43671:SF98">
    <property type="entry name" value="SERINE_THREONINE-PROTEIN KINASE NEK11"/>
    <property type="match status" value="1"/>
</dbReference>
<organism evidence="11 12">
    <name type="scientific">Chlamydomonas reinhardtii</name>
    <name type="common">Chlamydomonas smithii</name>
    <dbReference type="NCBI Taxonomy" id="3055"/>
    <lineage>
        <taxon>Eukaryota</taxon>
        <taxon>Viridiplantae</taxon>
        <taxon>Chlorophyta</taxon>
        <taxon>core chlorophytes</taxon>
        <taxon>Chlorophyceae</taxon>
        <taxon>CS clade</taxon>
        <taxon>Chlamydomonadales</taxon>
        <taxon>Chlamydomonadaceae</taxon>
        <taxon>Chlamydomonas</taxon>
    </lineage>
</organism>
<dbReference type="Proteomes" id="UP000006906">
    <property type="component" value="Chromosome 8"/>
</dbReference>
<dbReference type="InterPro" id="IPR050660">
    <property type="entry name" value="NEK_Ser/Thr_kinase"/>
</dbReference>
<evidence type="ECO:0000313" key="12">
    <source>
        <dbReference type="Proteomes" id="UP000006906"/>
    </source>
</evidence>
<proteinExistence type="predicted"/>
<comment type="catalytic activity">
    <reaction evidence="7">
        <text>L-threonyl-[protein] + ATP = O-phospho-L-threonyl-[protein] + ADP + H(+)</text>
        <dbReference type="Rhea" id="RHEA:46608"/>
        <dbReference type="Rhea" id="RHEA-COMP:11060"/>
        <dbReference type="Rhea" id="RHEA-COMP:11605"/>
        <dbReference type="ChEBI" id="CHEBI:15378"/>
        <dbReference type="ChEBI" id="CHEBI:30013"/>
        <dbReference type="ChEBI" id="CHEBI:30616"/>
        <dbReference type="ChEBI" id="CHEBI:61977"/>
        <dbReference type="ChEBI" id="CHEBI:456216"/>
        <dbReference type="EC" id="2.7.11.1"/>
    </reaction>
</comment>
<evidence type="ECO:0000259" key="10">
    <source>
        <dbReference type="PROSITE" id="PS50011"/>
    </source>
</evidence>
<evidence type="ECO:0000256" key="8">
    <source>
        <dbReference type="ARBA" id="ARBA00048679"/>
    </source>
</evidence>
<keyword evidence="5" id="KW-0418">Kinase</keyword>
<dbReference type="GO" id="GO:0004674">
    <property type="term" value="F:protein serine/threonine kinase activity"/>
    <property type="evidence" value="ECO:0000318"/>
    <property type="project" value="GO_Central"/>
</dbReference>
<feature type="domain" description="Protein kinase" evidence="10">
    <location>
        <begin position="460"/>
        <end position="878"/>
    </location>
</feature>
<keyword evidence="6" id="KW-0067">ATP-binding</keyword>
<dbReference type="InParanoid" id="A0A2K3DH52"/>
<dbReference type="InterPro" id="IPR000719">
    <property type="entry name" value="Prot_kinase_dom"/>
</dbReference>
<comment type="catalytic activity">
    <reaction evidence="8">
        <text>L-seryl-[protein] + ATP = O-phospho-L-seryl-[protein] + ADP + H(+)</text>
        <dbReference type="Rhea" id="RHEA:17989"/>
        <dbReference type="Rhea" id="RHEA-COMP:9863"/>
        <dbReference type="Rhea" id="RHEA-COMP:11604"/>
        <dbReference type="ChEBI" id="CHEBI:15378"/>
        <dbReference type="ChEBI" id="CHEBI:29999"/>
        <dbReference type="ChEBI" id="CHEBI:30616"/>
        <dbReference type="ChEBI" id="CHEBI:83421"/>
        <dbReference type="ChEBI" id="CHEBI:456216"/>
        <dbReference type="EC" id="2.7.11.1"/>
    </reaction>
</comment>
<evidence type="ECO:0000256" key="7">
    <source>
        <dbReference type="ARBA" id="ARBA00047899"/>
    </source>
</evidence>
<dbReference type="Gene3D" id="1.10.510.10">
    <property type="entry name" value="Transferase(Phosphotransferase) domain 1"/>
    <property type="match status" value="2"/>
</dbReference>
<evidence type="ECO:0000313" key="11">
    <source>
        <dbReference type="EMBL" id="PNW79849.1"/>
    </source>
</evidence>
<dbReference type="PROSITE" id="PS50011">
    <property type="entry name" value="PROTEIN_KINASE_DOM"/>
    <property type="match status" value="1"/>
</dbReference>
<keyword evidence="12" id="KW-1185">Reference proteome</keyword>
<dbReference type="KEGG" id="cre:CHLRE_08g369200v5"/>